<dbReference type="GeneID" id="110289401"/>
<dbReference type="PANTHER" id="PTHR46751:SF2">
    <property type="entry name" value="EPPIN"/>
    <property type="match status" value="1"/>
</dbReference>
<dbReference type="Gene3D" id="4.10.410.10">
    <property type="entry name" value="Pancreatic trypsin inhibitor Kunitz domain"/>
    <property type="match status" value="2"/>
</dbReference>
<name>A0A6P5P4P7_MUSCR</name>
<dbReference type="FunFam" id="4.10.410.10:FF:000015">
    <property type="entry name" value="WAP four-disulfide core domain 6A"/>
    <property type="match status" value="2"/>
</dbReference>
<evidence type="ECO:0000256" key="3">
    <source>
        <dbReference type="ARBA" id="ARBA00022690"/>
    </source>
</evidence>
<evidence type="ECO:0000256" key="2">
    <source>
        <dbReference type="ARBA" id="ARBA00022525"/>
    </source>
</evidence>
<dbReference type="SMART" id="SM00131">
    <property type="entry name" value="KU"/>
    <property type="match status" value="2"/>
</dbReference>
<dbReference type="InterPro" id="IPR036880">
    <property type="entry name" value="Kunitz_BPTI_sf"/>
</dbReference>
<organism evidence="10 11">
    <name type="scientific">Mus caroli</name>
    <name type="common">Ryukyu mouse</name>
    <name type="synonym">Ricefield mouse</name>
    <dbReference type="NCBI Taxonomy" id="10089"/>
    <lineage>
        <taxon>Eukaryota</taxon>
        <taxon>Metazoa</taxon>
        <taxon>Chordata</taxon>
        <taxon>Craniata</taxon>
        <taxon>Vertebrata</taxon>
        <taxon>Euteleostomi</taxon>
        <taxon>Mammalia</taxon>
        <taxon>Eutheria</taxon>
        <taxon>Euarchontoglires</taxon>
        <taxon>Glires</taxon>
        <taxon>Rodentia</taxon>
        <taxon>Myomorpha</taxon>
        <taxon>Muroidea</taxon>
        <taxon>Muridae</taxon>
        <taxon>Murinae</taxon>
        <taxon>Mus</taxon>
        <taxon>Mus</taxon>
    </lineage>
</organism>
<dbReference type="RefSeq" id="XP_021011251.1">
    <property type="nucleotide sequence ID" value="XM_021155592.1"/>
</dbReference>
<dbReference type="GO" id="GO:0005615">
    <property type="term" value="C:extracellular space"/>
    <property type="evidence" value="ECO:0007669"/>
    <property type="project" value="TreeGrafter"/>
</dbReference>
<keyword evidence="6" id="KW-1015">Disulfide bond</keyword>
<comment type="subcellular location">
    <subcellularLocation>
        <location evidence="1">Secreted</location>
    </subcellularLocation>
</comment>
<feature type="domain" description="WAP" evidence="9">
    <location>
        <begin position="26"/>
        <end position="73"/>
    </location>
</feature>
<dbReference type="InterPro" id="IPR051388">
    <property type="entry name" value="Serpin_venom_toxin"/>
</dbReference>
<keyword evidence="2" id="KW-0964">Secreted</keyword>
<keyword evidence="4 7" id="KW-0732">Signal</keyword>
<dbReference type="PROSITE" id="PS51390">
    <property type="entry name" value="WAP"/>
    <property type="match status" value="2"/>
</dbReference>
<feature type="domain" description="BPTI/Kunitz inhibitor" evidence="8">
    <location>
        <begin position="77"/>
        <end position="127"/>
    </location>
</feature>
<accession>A0A6P5P4P7</accession>
<feature type="signal peptide" evidence="7">
    <location>
        <begin position="1"/>
        <end position="21"/>
    </location>
</feature>
<dbReference type="PANTHER" id="PTHR46751">
    <property type="entry name" value="EPPIN"/>
    <property type="match status" value="1"/>
</dbReference>
<dbReference type="InterPro" id="IPR036645">
    <property type="entry name" value="Elafin-like_sf"/>
</dbReference>
<dbReference type="Pfam" id="PF00095">
    <property type="entry name" value="WAP"/>
    <property type="match status" value="2"/>
</dbReference>
<evidence type="ECO:0000259" key="8">
    <source>
        <dbReference type="PROSITE" id="PS50279"/>
    </source>
</evidence>
<dbReference type="Gene3D" id="4.10.75.10">
    <property type="entry name" value="Elafin-like"/>
    <property type="match status" value="2"/>
</dbReference>
<proteinExistence type="predicted"/>
<dbReference type="SMART" id="SM00217">
    <property type="entry name" value="WAP"/>
    <property type="match status" value="2"/>
</dbReference>
<dbReference type="SUPFAM" id="SSF57362">
    <property type="entry name" value="BPTI-like"/>
    <property type="match status" value="2"/>
</dbReference>
<sequence>MKLSGFVSILVLFGLLAKVQGPSLADLLTPRRCPRFREECEHKEKDLCTRDRDCPKREKCCIFNCGKKCLNPQQDICSLPKDSGYCMAYFRRWWFNKENSTCQVFIYGGCQGNNNNFQSQSICQNACEKKRTCPRVRVKCEVEERNECTRHRQCPNKKRCCLFSCGKKCMDLRQDVCSLPQDPGPCLAYLPRWWYNQDTDLCTEFIYGGCQGNPNNFPSEGICTVVCKKKQMSSWI</sequence>
<evidence type="ECO:0000256" key="7">
    <source>
        <dbReference type="SAM" id="SignalP"/>
    </source>
</evidence>
<dbReference type="InterPro" id="IPR020901">
    <property type="entry name" value="Prtase_inh_Kunz-CS"/>
</dbReference>
<evidence type="ECO:0000313" key="11">
    <source>
        <dbReference type="RefSeq" id="XP_021011251.1"/>
    </source>
</evidence>
<dbReference type="SUPFAM" id="SSF57256">
    <property type="entry name" value="Elafin-like"/>
    <property type="match status" value="2"/>
</dbReference>
<protein>
    <submittedName>
        <fullName evidence="11">Eppin isoform X3</fullName>
    </submittedName>
</protein>
<evidence type="ECO:0000256" key="4">
    <source>
        <dbReference type="ARBA" id="ARBA00022729"/>
    </source>
</evidence>
<dbReference type="AlphaFoldDB" id="A0A6P5P4P7"/>
<dbReference type="InterPro" id="IPR002223">
    <property type="entry name" value="Kunitz_BPTI"/>
</dbReference>
<evidence type="ECO:0000256" key="1">
    <source>
        <dbReference type="ARBA" id="ARBA00004613"/>
    </source>
</evidence>
<dbReference type="CDD" id="cd22611">
    <property type="entry name" value="Kunitz_eppin"/>
    <property type="match status" value="2"/>
</dbReference>
<dbReference type="PROSITE" id="PS00280">
    <property type="entry name" value="BPTI_KUNITZ_1"/>
    <property type="match status" value="2"/>
</dbReference>
<dbReference type="PRINTS" id="PR00759">
    <property type="entry name" value="BASICPTASE"/>
</dbReference>
<feature type="chain" id="PRO_5027804009" evidence="7">
    <location>
        <begin position="22"/>
        <end position="236"/>
    </location>
</feature>
<feature type="domain" description="BPTI/Kunitz inhibitor" evidence="8">
    <location>
        <begin position="177"/>
        <end position="227"/>
    </location>
</feature>
<reference evidence="11" key="1">
    <citation type="submission" date="2025-08" db="UniProtKB">
        <authorList>
            <consortium name="RefSeq"/>
        </authorList>
    </citation>
    <scope>IDENTIFICATION</scope>
</reference>
<dbReference type="GO" id="GO:0004867">
    <property type="term" value="F:serine-type endopeptidase inhibitor activity"/>
    <property type="evidence" value="ECO:0007669"/>
    <property type="project" value="UniProtKB-KW"/>
</dbReference>
<dbReference type="Proteomes" id="UP000515126">
    <property type="component" value="Chromosome 2"/>
</dbReference>
<keyword evidence="3" id="KW-0646">Protease inhibitor</keyword>
<gene>
    <name evidence="11" type="primary">LOC110289401</name>
</gene>
<dbReference type="FunFam" id="4.10.75.10:FF:000004">
    <property type="entry name" value="WAP four-disulfide core domain 6A"/>
    <property type="match status" value="2"/>
</dbReference>
<evidence type="ECO:0000259" key="9">
    <source>
        <dbReference type="PROSITE" id="PS51390"/>
    </source>
</evidence>
<evidence type="ECO:0000256" key="6">
    <source>
        <dbReference type="ARBA" id="ARBA00023157"/>
    </source>
</evidence>
<evidence type="ECO:0000256" key="5">
    <source>
        <dbReference type="ARBA" id="ARBA00022900"/>
    </source>
</evidence>
<feature type="domain" description="WAP" evidence="9">
    <location>
        <begin position="126"/>
        <end position="173"/>
    </location>
</feature>
<dbReference type="Pfam" id="PF00014">
    <property type="entry name" value="Kunitz_BPTI"/>
    <property type="match status" value="2"/>
</dbReference>
<dbReference type="InterPro" id="IPR008197">
    <property type="entry name" value="WAP_dom"/>
</dbReference>
<keyword evidence="10" id="KW-1185">Reference proteome</keyword>
<dbReference type="PROSITE" id="PS50279">
    <property type="entry name" value="BPTI_KUNITZ_2"/>
    <property type="match status" value="2"/>
</dbReference>
<keyword evidence="5" id="KW-0722">Serine protease inhibitor</keyword>
<evidence type="ECO:0000313" key="10">
    <source>
        <dbReference type="Proteomes" id="UP000515126"/>
    </source>
</evidence>